<evidence type="ECO:0000313" key="2">
    <source>
        <dbReference type="Proteomes" id="UP000478183"/>
    </source>
</evidence>
<dbReference type="OrthoDB" id="7762993at2"/>
<dbReference type="Proteomes" id="UP000478183">
    <property type="component" value="Unassembled WGS sequence"/>
</dbReference>
<dbReference type="InterPro" id="IPR027417">
    <property type="entry name" value="P-loop_NTPase"/>
</dbReference>
<dbReference type="RefSeq" id="WP_155093834.1">
    <property type="nucleotide sequence ID" value="NZ_WMIE01000001.1"/>
</dbReference>
<evidence type="ECO:0000313" key="1">
    <source>
        <dbReference type="EMBL" id="MTH76458.1"/>
    </source>
</evidence>
<proteinExistence type="predicted"/>
<reference evidence="1 2" key="1">
    <citation type="submission" date="2019-11" db="EMBL/GenBank/DDBJ databases">
        <authorList>
            <person name="Dong K."/>
        </authorList>
    </citation>
    <scope>NUCLEOTIDE SEQUENCE [LARGE SCALE GENOMIC DNA]</scope>
    <source>
        <strain evidence="1 2">NBRC 111993</strain>
    </source>
</reference>
<comment type="caution">
    <text evidence="1">The sequence shown here is derived from an EMBL/GenBank/DDBJ whole genome shotgun (WGS) entry which is preliminary data.</text>
</comment>
<dbReference type="AlphaFoldDB" id="A0A6L6J5C6"/>
<sequence length="281" mass="30450">MPQSLISSSKRRMIVHLGVQKTGSTAIQRFLNQNAKTLADRVTVRTPVKGSSMPPLGRAALAYSLGAGGASHAAALSAAWRDVLDGLPANDLPVLLSHENLAGAMPGNGGETRLYPLLPEIASLLSDQTPEFDVHFVIYTREMSNWKPSVWAQAIRTDGYTGTEGEFLTEVADLPDWDDLRARMVATLGALRISFLRLEDETETDRPGRQLLKHVGFSDPEIDALTPMQGLPMQRLNTGSTEFLRQLNGLALNPHARSRVAGLVARSQELFTAATPSKGTL</sequence>
<gene>
    <name evidence="1" type="ORF">GL286_01800</name>
</gene>
<name>A0A6L6J5C6_9RHOB</name>
<organism evidence="1 2">
    <name type="scientific">Paracoccus aestuariivivens</name>
    <dbReference type="NCBI Taxonomy" id="1820333"/>
    <lineage>
        <taxon>Bacteria</taxon>
        <taxon>Pseudomonadati</taxon>
        <taxon>Pseudomonadota</taxon>
        <taxon>Alphaproteobacteria</taxon>
        <taxon>Rhodobacterales</taxon>
        <taxon>Paracoccaceae</taxon>
        <taxon>Paracoccus</taxon>
    </lineage>
</organism>
<dbReference type="EMBL" id="WMIE01000001">
    <property type="protein sequence ID" value="MTH76458.1"/>
    <property type="molecule type" value="Genomic_DNA"/>
</dbReference>
<accession>A0A6L6J5C6</accession>
<dbReference type="SUPFAM" id="SSF52540">
    <property type="entry name" value="P-loop containing nucleoside triphosphate hydrolases"/>
    <property type="match status" value="1"/>
</dbReference>
<keyword evidence="2" id="KW-1185">Reference proteome</keyword>
<protein>
    <recommendedName>
        <fullName evidence="3">Sulfotransferase family protein</fullName>
    </recommendedName>
</protein>
<evidence type="ECO:0008006" key="3">
    <source>
        <dbReference type="Google" id="ProtNLM"/>
    </source>
</evidence>